<keyword evidence="1" id="KW-0418">Kinase</keyword>
<keyword evidence="1" id="KW-0808">Transferase</keyword>
<accession>A0A8H3QY82</accession>
<dbReference type="OrthoDB" id="1890790at2759"/>
<gene>
    <name evidence="1" type="ORF">RCL2_002304200</name>
</gene>
<dbReference type="AlphaFoldDB" id="A0A8H3QY82"/>
<evidence type="ECO:0000313" key="1">
    <source>
        <dbReference type="EMBL" id="GES96411.1"/>
    </source>
</evidence>
<name>A0A8H3QY82_9GLOM</name>
<dbReference type="GO" id="GO:0016301">
    <property type="term" value="F:kinase activity"/>
    <property type="evidence" value="ECO:0007669"/>
    <property type="project" value="UniProtKB-KW"/>
</dbReference>
<proteinExistence type="predicted"/>
<protein>
    <submittedName>
        <fullName evidence="1">Kinase-like domain-containing protein</fullName>
    </submittedName>
</protein>
<sequence>MEILQGLREEPIPNTPEEYVKIYTNNRPTINEVVDKLKPIISKLNHNSNNNILSDTSTGEISYNIMGDLLNNHVSVKLKSIIPKLHHSSNSVSSDTSTEEVSNNITDTSLHGELSHNQVTNKPILLENNFNTIADKIIMEIFYNFYESGQEFQEILNNLNRQNITPQEIYNWLLIKHD</sequence>
<comment type="caution">
    <text evidence="1">The sequence shown here is derived from an EMBL/GenBank/DDBJ whole genome shotgun (WGS) entry which is preliminary data.</text>
</comment>
<dbReference type="EMBL" id="BLAL01000250">
    <property type="protein sequence ID" value="GES96411.1"/>
    <property type="molecule type" value="Genomic_DNA"/>
</dbReference>
<organism evidence="1 2">
    <name type="scientific">Rhizophagus clarus</name>
    <dbReference type="NCBI Taxonomy" id="94130"/>
    <lineage>
        <taxon>Eukaryota</taxon>
        <taxon>Fungi</taxon>
        <taxon>Fungi incertae sedis</taxon>
        <taxon>Mucoromycota</taxon>
        <taxon>Glomeromycotina</taxon>
        <taxon>Glomeromycetes</taxon>
        <taxon>Glomerales</taxon>
        <taxon>Glomeraceae</taxon>
        <taxon>Rhizophagus</taxon>
    </lineage>
</organism>
<reference evidence="1" key="1">
    <citation type="submission" date="2019-10" db="EMBL/GenBank/DDBJ databases">
        <title>Conservation and host-specific expression of non-tandemly repeated heterogenous ribosome RNA gene in arbuscular mycorrhizal fungi.</title>
        <authorList>
            <person name="Maeda T."/>
            <person name="Kobayashi Y."/>
            <person name="Nakagawa T."/>
            <person name="Ezawa T."/>
            <person name="Yamaguchi K."/>
            <person name="Bino T."/>
            <person name="Nishimoto Y."/>
            <person name="Shigenobu S."/>
            <person name="Kawaguchi M."/>
        </authorList>
    </citation>
    <scope>NUCLEOTIDE SEQUENCE</scope>
    <source>
        <strain evidence="1">HR1</strain>
    </source>
</reference>
<evidence type="ECO:0000313" key="2">
    <source>
        <dbReference type="Proteomes" id="UP000615446"/>
    </source>
</evidence>
<dbReference type="Proteomes" id="UP000615446">
    <property type="component" value="Unassembled WGS sequence"/>
</dbReference>